<protein>
    <submittedName>
        <fullName evidence="3">Uncharacterized protein</fullName>
    </submittedName>
</protein>
<keyword evidence="4" id="KW-1185">Reference proteome</keyword>
<dbReference type="EMBL" id="BIXZ01000001">
    <property type="protein sequence ID" value="GCF12079.1"/>
    <property type="molecule type" value="Genomic_DNA"/>
</dbReference>
<dbReference type="AlphaFoldDB" id="A0A4C2EII2"/>
<feature type="transmembrane region" description="Helical" evidence="2">
    <location>
        <begin position="148"/>
        <end position="173"/>
    </location>
</feature>
<feature type="transmembrane region" description="Helical" evidence="2">
    <location>
        <begin position="74"/>
        <end position="99"/>
    </location>
</feature>
<keyword evidence="2" id="KW-0472">Membrane</keyword>
<name>A0A4C2EII2_9EURY</name>
<evidence type="ECO:0000313" key="4">
    <source>
        <dbReference type="Proteomes" id="UP000304382"/>
    </source>
</evidence>
<feature type="transmembrane region" description="Helical" evidence="2">
    <location>
        <begin position="206"/>
        <end position="230"/>
    </location>
</feature>
<sequence>MWGKRKWVRMAPGFPRQVGVAIAVSFLLVKIATETATPVAYVGAGFVAGVLLIGPAAPLGGAAGLILHDLFHGALGYWTLTSAVWILAFAGLVTWLVGLPRPGNDTGPESIARLGPADTGSVTVAGINATALAAWLVLILGGERFYTAILGFLPGVAVVIVTSVFVVVAGWIARHFDRMPDRTATADSSVSGPGTQERNGSAGPTLAMTVGLLAIGSVWLGGAAALDLLVHDLGLFATVSEFRTFVTGFLGTGSPVAVVGTTVLVGLYRYGELAVLLSAPVAVIVLVGWQQYHQLILASTIRRSSLNSGGTTSD</sequence>
<feature type="transmembrane region" description="Helical" evidence="2">
    <location>
        <begin position="242"/>
        <end position="267"/>
    </location>
</feature>
<reference evidence="3 4" key="1">
    <citation type="submission" date="2019-02" db="EMBL/GenBank/DDBJ databases">
        <title>Haloarcula mannanilyticum sp. nov., a mannan degrading haloarchaeon isolated from commercial salt.</title>
        <authorList>
            <person name="Enomoto S."/>
            <person name="Shimane Y."/>
            <person name="Kamekura M."/>
            <person name="Ito T."/>
            <person name="Moriya O."/>
            <person name="Ihara K."/>
            <person name="Takahashi-Ando N."/>
            <person name="Fukushima Y."/>
            <person name="Yoshida Y."/>
            <person name="Usama R."/>
            <person name="Takai K."/>
            <person name="Minegishi H."/>
        </authorList>
    </citation>
    <scope>NUCLEOTIDE SEQUENCE [LARGE SCALE GENOMIC DNA]</scope>
    <source>
        <strain evidence="3 4">MD130-1</strain>
    </source>
</reference>
<dbReference type="Proteomes" id="UP000304382">
    <property type="component" value="Unassembled WGS sequence"/>
</dbReference>
<evidence type="ECO:0000313" key="3">
    <source>
        <dbReference type="EMBL" id="GCF12079.1"/>
    </source>
</evidence>
<keyword evidence="2" id="KW-0812">Transmembrane</keyword>
<evidence type="ECO:0000256" key="2">
    <source>
        <dbReference type="SAM" id="Phobius"/>
    </source>
</evidence>
<organism evidence="3 4">
    <name type="scientific">Haloarcula mannanilytica</name>
    <dbReference type="NCBI Taxonomy" id="2509225"/>
    <lineage>
        <taxon>Archaea</taxon>
        <taxon>Methanobacteriati</taxon>
        <taxon>Methanobacteriota</taxon>
        <taxon>Stenosarchaea group</taxon>
        <taxon>Halobacteria</taxon>
        <taxon>Halobacteriales</taxon>
        <taxon>Haloarculaceae</taxon>
        <taxon>Haloarcula</taxon>
    </lineage>
</organism>
<accession>A0A4C2EII2</accession>
<evidence type="ECO:0000256" key="1">
    <source>
        <dbReference type="SAM" id="MobiDB-lite"/>
    </source>
</evidence>
<keyword evidence="2" id="KW-1133">Transmembrane helix</keyword>
<proteinExistence type="predicted"/>
<feature type="region of interest" description="Disordered" evidence="1">
    <location>
        <begin position="183"/>
        <end position="202"/>
    </location>
</feature>
<comment type="caution">
    <text evidence="3">The sequence shown here is derived from an EMBL/GenBank/DDBJ whole genome shotgun (WGS) entry which is preliminary data.</text>
</comment>
<feature type="transmembrane region" description="Helical" evidence="2">
    <location>
        <begin position="119"/>
        <end position="141"/>
    </location>
</feature>
<feature type="transmembrane region" description="Helical" evidence="2">
    <location>
        <begin position="273"/>
        <end position="292"/>
    </location>
</feature>
<feature type="transmembrane region" description="Helical" evidence="2">
    <location>
        <begin position="46"/>
        <end position="67"/>
    </location>
</feature>
<feature type="compositionally biased region" description="Polar residues" evidence="1">
    <location>
        <begin position="185"/>
        <end position="199"/>
    </location>
</feature>
<gene>
    <name evidence="3" type="ORF">Harman_00140</name>
</gene>